<dbReference type="Gene3D" id="2.60.40.1910">
    <property type="match status" value="1"/>
</dbReference>
<comment type="caution">
    <text evidence="15">The sequence shown here is derived from an EMBL/GenBank/DDBJ whole genome shotgun (WGS) entry which is preliminary data.</text>
</comment>
<dbReference type="GO" id="GO:0006508">
    <property type="term" value="P:proteolysis"/>
    <property type="evidence" value="ECO:0007669"/>
    <property type="project" value="UniProtKB-KW"/>
</dbReference>
<dbReference type="InterPro" id="IPR042097">
    <property type="entry name" value="Aminopeptidase_N-like_N_sf"/>
</dbReference>
<dbReference type="AlphaFoldDB" id="A0A9W4TV66"/>
<dbReference type="SUPFAM" id="SSF63737">
    <property type="entry name" value="Leukotriene A4 hydrolase N-terminal domain"/>
    <property type="match status" value="1"/>
</dbReference>
<evidence type="ECO:0000256" key="6">
    <source>
        <dbReference type="ARBA" id="ARBA00022833"/>
    </source>
</evidence>
<dbReference type="InterPro" id="IPR050344">
    <property type="entry name" value="Peptidase_M1_aminopeptidases"/>
</dbReference>
<feature type="binding site" evidence="9">
    <location>
        <position position="313"/>
    </location>
    <ligand>
        <name>Zn(2+)</name>
        <dbReference type="ChEBI" id="CHEBI:29105"/>
        <note>catalytic</note>
    </ligand>
</feature>
<evidence type="ECO:0000256" key="9">
    <source>
        <dbReference type="PIRSR" id="PIRSR634016-3"/>
    </source>
</evidence>
<evidence type="ECO:0000313" key="15">
    <source>
        <dbReference type="EMBL" id="CAI5758280.1"/>
    </source>
</evidence>
<evidence type="ECO:0000259" key="13">
    <source>
        <dbReference type="Pfam" id="PF11838"/>
    </source>
</evidence>
<name>A0A9W4TV66_9ASCO</name>
<keyword evidence="5 11" id="KW-0378">Hydrolase</keyword>
<dbReference type="Gene3D" id="1.10.390.10">
    <property type="entry name" value="Neutral Protease Domain 2"/>
    <property type="match status" value="1"/>
</dbReference>
<dbReference type="Proteomes" id="UP001152885">
    <property type="component" value="Unassembled WGS sequence"/>
</dbReference>
<dbReference type="CDD" id="cd09601">
    <property type="entry name" value="M1_APN-Q_like"/>
    <property type="match status" value="1"/>
</dbReference>
<reference evidence="15" key="1">
    <citation type="submission" date="2022-12" db="EMBL/GenBank/DDBJ databases">
        <authorList>
            <person name="Brejova B."/>
        </authorList>
    </citation>
    <scope>NUCLEOTIDE SEQUENCE</scope>
</reference>
<dbReference type="InterPro" id="IPR024571">
    <property type="entry name" value="ERAP1-like_C_dom"/>
</dbReference>
<feature type="site" description="Transition state stabilizer" evidence="10">
    <location>
        <position position="395"/>
    </location>
</feature>
<feature type="domain" description="Aminopeptidase N-like N-terminal" evidence="14">
    <location>
        <begin position="14"/>
        <end position="196"/>
    </location>
</feature>
<dbReference type="GO" id="GO:0008270">
    <property type="term" value="F:zinc ion binding"/>
    <property type="evidence" value="ECO:0007669"/>
    <property type="project" value="UniProtKB-UniRule"/>
</dbReference>
<evidence type="ECO:0000256" key="1">
    <source>
        <dbReference type="ARBA" id="ARBA00010136"/>
    </source>
</evidence>
<comment type="cofactor">
    <cofactor evidence="9 11">
        <name>Zn(2+)</name>
        <dbReference type="ChEBI" id="CHEBI:29105"/>
    </cofactor>
    <text evidence="9 11">Binds 1 zinc ion per subunit.</text>
</comment>
<evidence type="ECO:0000256" key="3">
    <source>
        <dbReference type="ARBA" id="ARBA00022670"/>
    </source>
</evidence>
<proteinExistence type="inferred from homology"/>
<evidence type="ECO:0000259" key="14">
    <source>
        <dbReference type="Pfam" id="PF17900"/>
    </source>
</evidence>
<evidence type="ECO:0000256" key="4">
    <source>
        <dbReference type="ARBA" id="ARBA00022723"/>
    </source>
</evidence>
<evidence type="ECO:0000313" key="16">
    <source>
        <dbReference type="Proteomes" id="UP001152885"/>
    </source>
</evidence>
<dbReference type="GO" id="GO:0070006">
    <property type="term" value="F:metalloaminopeptidase activity"/>
    <property type="evidence" value="ECO:0007669"/>
    <property type="project" value="TreeGrafter"/>
</dbReference>
<feature type="binding site" evidence="9">
    <location>
        <position position="309"/>
    </location>
    <ligand>
        <name>Zn(2+)</name>
        <dbReference type="ChEBI" id="CHEBI:29105"/>
        <note>catalytic</note>
    </ligand>
</feature>
<feature type="domain" description="Peptidase M1 membrane alanine aminopeptidase" evidence="12">
    <location>
        <begin position="237"/>
        <end position="454"/>
    </location>
</feature>
<evidence type="ECO:0000256" key="7">
    <source>
        <dbReference type="ARBA" id="ARBA00023049"/>
    </source>
</evidence>
<dbReference type="EC" id="3.4.11.-" evidence="11"/>
<accession>A0A9W4TV66</accession>
<keyword evidence="2 11" id="KW-0031">Aminopeptidase</keyword>
<feature type="domain" description="ERAP1-like C-terminal" evidence="13">
    <location>
        <begin position="529"/>
        <end position="841"/>
    </location>
</feature>
<dbReference type="InterPro" id="IPR034016">
    <property type="entry name" value="M1_APN-typ"/>
</dbReference>
<dbReference type="GO" id="GO:0042277">
    <property type="term" value="F:peptide binding"/>
    <property type="evidence" value="ECO:0007669"/>
    <property type="project" value="TreeGrafter"/>
</dbReference>
<comment type="similarity">
    <text evidence="1 11">Belongs to the peptidase M1 family.</text>
</comment>
<evidence type="ECO:0000256" key="8">
    <source>
        <dbReference type="PIRSR" id="PIRSR634016-1"/>
    </source>
</evidence>
<dbReference type="GO" id="GO:0005737">
    <property type="term" value="C:cytoplasm"/>
    <property type="evidence" value="ECO:0007669"/>
    <property type="project" value="TreeGrafter"/>
</dbReference>
<evidence type="ECO:0000256" key="11">
    <source>
        <dbReference type="RuleBase" id="RU364040"/>
    </source>
</evidence>
<dbReference type="Gene3D" id="1.25.50.20">
    <property type="match status" value="1"/>
</dbReference>
<keyword evidence="4 9" id="KW-0479">Metal-binding</keyword>
<evidence type="ECO:0000256" key="2">
    <source>
        <dbReference type="ARBA" id="ARBA00022438"/>
    </source>
</evidence>
<dbReference type="PANTHER" id="PTHR11533">
    <property type="entry name" value="PROTEASE M1 ZINC METALLOPROTEASE"/>
    <property type="match status" value="1"/>
</dbReference>
<dbReference type="Pfam" id="PF11838">
    <property type="entry name" value="ERAP1_C"/>
    <property type="match status" value="1"/>
</dbReference>
<dbReference type="Pfam" id="PF01433">
    <property type="entry name" value="Peptidase_M1"/>
    <property type="match status" value="1"/>
</dbReference>
<evidence type="ECO:0000256" key="10">
    <source>
        <dbReference type="PIRSR" id="PIRSR634016-4"/>
    </source>
</evidence>
<keyword evidence="6 9" id="KW-0862">Zinc</keyword>
<dbReference type="SUPFAM" id="SSF55486">
    <property type="entry name" value="Metalloproteases ('zincins'), catalytic domain"/>
    <property type="match status" value="1"/>
</dbReference>
<feature type="active site" description="Proton acceptor" evidence="8">
    <location>
        <position position="310"/>
    </location>
</feature>
<dbReference type="InterPro" id="IPR001930">
    <property type="entry name" value="Peptidase_M1"/>
</dbReference>
<evidence type="ECO:0000256" key="5">
    <source>
        <dbReference type="ARBA" id="ARBA00022801"/>
    </source>
</evidence>
<dbReference type="OrthoDB" id="10031169at2759"/>
<dbReference type="GO" id="GO:0043171">
    <property type="term" value="P:peptide catabolic process"/>
    <property type="evidence" value="ECO:0007669"/>
    <property type="project" value="TreeGrafter"/>
</dbReference>
<dbReference type="PRINTS" id="PR00756">
    <property type="entry name" value="ALADIPTASE"/>
</dbReference>
<gene>
    <name evidence="15" type="ORF">CANVERA_P2794</name>
</gene>
<dbReference type="Gene3D" id="2.60.40.1730">
    <property type="entry name" value="tricorn interacting facor f3 domain"/>
    <property type="match status" value="1"/>
</dbReference>
<dbReference type="GO" id="GO:0016020">
    <property type="term" value="C:membrane"/>
    <property type="evidence" value="ECO:0007669"/>
    <property type="project" value="TreeGrafter"/>
</dbReference>
<dbReference type="PANTHER" id="PTHR11533:SF171">
    <property type="entry name" value="AMINOPEPTIDASE"/>
    <property type="match status" value="1"/>
</dbReference>
<feature type="binding site" evidence="9">
    <location>
        <position position="332"/>
    </location>
    <ligand>
        <name>Zn(2+)</name>
        <dbReference type="ChEBI" id="CHEBI:29105"/>
        <note>catalytic</note>
    </ligand>
</feature>
<dbReference type="InterPro" id="IPR045357">
    <property type="entry name" value="Aminopeptidase_N-like_N"/>
</dbReference>
<organism evidence="15 16">
    <name type="scientific">Candida verbasci</name>
    <dbReference type="NCBI Taxonomy" id="1227364"/>
    <lineage>
        <taxon>Eukaryota</taxon>
        <taxon>Fungi</taxon>
        <taxon>Dikarya</taxon>
        <taxon>Ascomycota</taxon>
        <taxon>Saccharomycotina</taxon>
        <taxon>Pichiomycetes</taxon>
        <taxon>Debaryomycetaceae</taxon>
        <taxon>Candida/Lodderomyces clade</taxon>
        <taxon>Candida</taxon>
    </lineage>
</organism>
<dbReference type="EMBL" id="CANTUO010000002">
    <property type="protein sequence ID" value="CAI5758280.1"/>
    <property type="molecule type" value="Genomic_DNA"/>
</dbReference>
<keyword evidence="3 11" id="KW-0645">Protease</keyword>
<dbReference type="FunFam" id="1.10.390.10:FF:000001">
    <property type="entry name" value="Aminopeptidase"/>
    <property type="match status" value="1"/>
</dbReference>
<keyword evidence="16" id="KW-1185">Reference proteome</keyword>
<dbReference type="InterPro" id="IPR027268">
    <property type="entry name" value="Peptidase_M4/M1_CTD_sf"/>
</dbReference>
<keyword evidence="7 11" id="KW-0482">Metalloprotease</keyword>
<dbReference type="Pfam" id="PF17900">
    <property type="entry name" value="Peptidase_M1_N"/>
    <property type="match status" value="1"/>
</dbReference>
<dbReference type="InterPro" id="IPR014782">
    <property type="entry name" value="Peptidase_M1_dom"/>
</dbReference>
<evidence type="ECO:0000259" key="12">
    <source>
        <dbReference type="Pfam" id="PF01433"/>
    </source>
</evidence>
<sequence length="860" mass="98080">MTEPYYEALPTNLKPIHYDLSIFDINLNDDTFKGKVTIELDVVKPTGELWLNYRDLKISKVEIKDGQDGKEEVSNDIKVDSIEENRAKEYFIVKFATVAQGKLFASIEYDAILQSNMAGFFKSSYLEDGATKYMLATQFEATDARRAFPCLDEPALKATFKLDVTREGTVLGNMPVESVKGDTKYFEKTPIMSTYLLVWVCGEFEYIESFTENNYINGKPLPIRVYATKDHIKDAEFASEIAPKVVDLFSKIFEVKYPLPKLDLIEISRFPNNAMEGFGAITFRASALLYSESKSDPSFMKKVAYVISHEIGHQFFGDYVTMQWWSELWLNEGFATWIGVYALEYLKPEWENFTSFVFEFFGQALNLDGLRNSHPIEVPVVDALDIDSIFDAISYLKGASVISMLSKYIGEETFLRGVAKYLKEHQYSNATTHDLWNAIGDVSGKPVDQLMYSWIKKVGFPIVNVRTIVDDTTNKKSLVLSQSRFLNGGDATPEENETKWWIPLNADSDKPIVDSFDSETLVIDDFEGYIKLNKDTSGFYRVNYSDDLLENILSNFERLSASDLIGLIADSASIACAGDNSTDTFLKLVQDIVHKLNDDYVVWAELGSRLEDLSIAFGEGIPQIRDFIRSVYESKSVELIEELKQGVDTSNFLKTKLRSEILTKAGTLSVEPVYEYALELFNSEIQPSLRAFVYSTIASSKNFNNEQFEKILKEVTSPSTIDSREIALNALGCVSNVEFGNELFKMLLDPEIIPIMDSHFLGLNLSKNPVTKNAFLDFFLDNYDSFHKVMSTNMVVFDRFIKLTLKNFSSIDKFNKINDFFKTRDIHGFDRSLNQALDKIKINHNWFERDHKLVLEYFNK</sequence>
<protein>
    <recommendedName>
        <fullName evidence="11">Aminopeptidase</fullName>
        <ecNumber evidence="11">3.4.11.-</ecNumber>
    </recommendedName>
</protein>